<dbReference type="GO" id="GO:0003700">
    <property type="term" value="F:DNA-binding transcription factor activity"/>
    <property type="evidence" value="ECO:0007669"/>
    <property type="project" value="InterPro"/>
</dbReference>
<evidence type="ECO:0000256" key="3">
    <source>
        <dbReference type="ARBA" id="ARBA00023163"/>
    </source>
</evidence>
<evidence type="ECO:0000313" key="7">
    <source>
        <dbReference type="Proteomes" id="UP000195772"/>
    </source>
</evidence>
<dbReference type="Pfam" id="PF12833">
    <property type="entry name" value="HTH_18"/>
    <property type="match status" value="1"/>
</dbReference>
<organism evidence="6 7">
    <name type="scientific">Alistipes onderdonkii</name>
    <dbReference type="NCBI Taxonomy" id="328813"/>
    <lineage>
        <taxon>Bacteria</taxon>
        <taxon>Pseudomonadati</taxon>
        <taxon>Bacteroidota</taxon>
        <taxon>Bacteroidia</taxon>
        <taxon>Bacteroidales</taxon>
        <taxon>Rikenellaceae</taxon>
        <taxon>Alistipes</taxon>
    </lineage>
</organism>
<dbReference type="Proteomes" id="UP000322940">
    <property type="component" value="Unassembled WGS sequence"/>
</dbReference>
<proteinExistence type="predicted"/>
<dbReference type="Gene3D" id="1.10.10.60">
    <property type="entry name" value="Homeodomain-like"/>
    <property type="match status" value="2"/>
</dbReference>
<reference evidence="7" key="1">
    <citation type="submission" date="2017-04" db="EMBL/GenBank/DDBJ databases">
        <title>Function of individual gut microbiota members based on whole genome sequencing of pure cultures obtained from chicken caecum.</title>
        <authorList>
            <person name="Medvecky M."/>
            <person name="Cejkova D."/>
            <person name="Polansky O."/>
            <person name="Karasova D."/>
            <person name="Kubasova T."/>
            <person name="Cizek A."/>
            <person name="Rychlik I."/>
        </authorList>
    </citation>
    <scope>NUCLEOTIDE SEQUENCE [LARGE SCALE GENOMIC DNA]</scope>
    <source>
        <strain evidence="7">An90</strain>
    </source>
</reference>
<dbReference type="SMART" id="SM00342">
    <property type="entry name" value="HTH_ARAC"/>
    <property type="match status" value="1"/>
</dbReference>
<evidence type="ECO:0000313" key="6">
    <source>
        <dbReference type="EMBL" id="OUN03389.1"/>
    </source>
</evidence>
<dbReference type="PANTHER" id="PTHR43280">
    <property type="entry name" value="ARAC-FAMILY TRANSCRIPTIONAL REGULATOR"/>
    <property type="match status" value="1"/>
</dbReference>
<evidence type="ECO:0000256" key="2">
    <source>
        <dbReference type="ARBA" id="ARBA00023125"/>
    </source>
</evidence>
<gene>
    <name evidence="6" type="ORF">B5G41_06775</name>
    <name evidence="5" type="ORF">F2Y10_02455</name>
</gene>
<feature type="domain" description="HTH araC/xylS-type" evidence="4">
    <location>
        <begin position="184"/>
        <end position="282"/>
    </location>
</feature>
<dbReference type="OrthoDB" id="2569619at2"/>
<dbReference type="RefSeq" id="WP_018696314.1">
    <property type="nucleotide sequence ID" value="NZ_AP025562.1"/>
</dbReference>
<dbReference type="Proteomes" id="UP000195772">
    <property type="component" value="Unassembled WGS sequence"/>
</dbReference>
<evidence type="ECO:0000256" key="1">
    <source>
        <dbReference type="ARBA" id="ARBA00023015"/>
    </source>
</evidence>
<dbReference type="InterPro" id="IPR018060">
    <property type="entry name" value="HTH_AraC"/>
</dbReference>
<keyword evidence="3" id="KW-0804">Transcription</keyword>
<protein>
    <submittedName>
        <fullName evidence="6">AraC family transcriptional regulator</fullName>
    </submittedName>
    <submittedName>
        <fullName evidence="5">Helix-turn-helix transcriptional regulator</fullName>
    </submittedName>
</protein>
<accession>A0A1Y3R188</accession>
<evidence type="ECO:0000313" key="5">
    <source>
        <dbReference type="EMBL" id="KAA2380327.1"/>
    </source>
</evidence>
<dbReference type="EMBL" id="VVXH01000002">
    <property type="protein sequence ID" value="KAA2380327.1"/>
    <property type="molecule type" value="Genomic_DNA"/>
</dbReference>
<name>A0A1Y3R188_9BACT</name>
<dbReference type="PANTHER" id="PTHR43280:SF27">
    <property type="entry name" value="TRANSCRIPTIONAL REGULATOR MTLR"/>
    <property type="match status" value="1"/>
</dbReference>
<dbReference type="SUPFAM" id="SSF46689">
    <property type="entry name" value="Homeodomain-like"/>
    <property type="match status" value="2"/>
</dbReference>
<evidence type="ECO:0000313" key="8">
    <source>
        <dbReference type="Proteomes" id="UP000322940"/>
    </source>
</evidence>
<keyword evidence="1" id="KW-0805">Transcription regulation</keyword>
<dbReference type="GO" id="GO:0043565">
    <property type="term" value="F:sequence-specific DNA binding"/>
    <property type="evidence" value="ECO:0007669"/>
    <property type="project" value="InterPro"/>
</dbReference>
<reference evidence="5 8" key="3">
    <citation type="journal article" date="2019" name="Nat. Med.">
        <title>A library of human gut bacterial isolates paired with longitudinal multiomics data enables mechanistic microbiome research.</title>
        <authorList>
            <person name="Poyet M."/>
            <person name="Groussin M."/>
            <person name="Gibbons S.M."/>
            <person name="Avila-Pacheco J."/>
            <person name="Jiang X."/>
            <person name="Kearney S.M."/>
            <person name="Perrotta A.R."/>
            <person name="Berdy B."/>
            <person name="Zhao S."/>
            <person name="Lieberman T.D."/>
            <person name="Swanson P.K."/>
            <person name="Smith M."/>
            <person name="Roesemann S."/>
            <person name="Alexander J.E."/>
            <person name="Rich S.A."/>
            <person name="Livny J."/>
            <person name="Vlamakis H."/>
            <person name="Clish C."/>
            <person name="Bullock K."/>
            <person name="Deik A."/>
            <person name="Scott J."/>
            <person name="Pierce K.A."/>
            <person name="Xavier R.J."/>
            <person name="Alm E.J."/>
        </authorList>
    </citation>
    <scope>NUCLEOTIDE SEQUENCE [LARGE SCALE GENOMIC DNA]</scope>
    <source>
        <strain evidence="5 8">BIOML-A266</strain>
    </source>
</reference>
<dbReference type="InterPro" id="IPR018062">
    <property type="entry name" value="HTH_AraC-typ_CS"/>
</dbReference>
<evidence type="ECO:0000259" key="4">
    <source>
        <dbReference type="PROSITE" id="PS01124"/>
    </source>
</evidence>
<dbReference type="InterPro" id="IPR020449">
    <property type="entry name" value="Tscrpt_reg_AraC-type_HTH"/>
</dbReference>
<dbReference type="EMBL" id="NFHB01000004">
    <property type="protein sequence ID" value="OUN03389.1"/>
    <property type="molecule type" value="Genomic_DNA"/>
</dbReference>
<dbReference type="eggNOG" id="COG2207">
    <property type="taxonomic scope" value="Bacteria"/>
</dbReference>
<comment type="caution">
    <text evidence="6">The sequence shown here is derived from an EMBL/GenBank/DDBJ whole genome shotgun (WGS) entry which is preliminary data.</text>
</comment>
<dbReference type="PROSITE" id="PS01124">
    <property type="entry name" value="HTH_ARAC_FAMILY_2"/>
    <property type="match status" value="1"/>
</dbReference>
<dbReference type="InterPro" id="IPR009057">
    <property type="entry name" value="Homeodomain-like_sf"/>
</dbReference>
<sequence length="291" mass="33982">MKYILKEITPLGKNDLFIANYWPDNQMDFPLHFHEDYELCLTLNVRGKRILGNLVEDFTEKDLVITTPNVLHCYKRDDAFLNVRCEVVVIQFPKELPSWGIFDTDQLRNIRNLLCQPAPGLKFSEETAEAVRERLLRLPRTEGFEAVQLFFGILHELACADRTQVELIGVQSSDSTLPHSRRINKIVQFVEKNYHHKISLEDVGELVGMSASSVSRFFKQRTRHNFWDYLNGFRIDRAAQMMIETEHTISEISYACGFNNISNFNRVFRERIGTTPSDYRNKFKESIIPDR</sequence>
<keyword evidence="2" id="KW-0238">DNA-binding</keyword>
<dbReference type="PROSITE" id="PS00041">
    <property type="entry name" value="HTH_ARAC_FAMILY_1"/>
    <property type="match status" value="1"/>
</dbReference>
<dbReference type="AlphaFoldDB" id="A0A1Y3R188"/>
<reference evidence="6" key="2">
    <citation type="journal article" date="2018" name="BMC Genomics">
        <title>Whole genome sequencing and function prediction of 133 gut anaerobes isolated from chicken caecum in pure cultures.</title>
        <authorList>
            <person name="Medvecky M."/>
            <person name="Cejkova D."/>
            <person name="Polansky O."/>
            <person name="Karasova D."/>
            <person name="Kubasova T."/>
            <person name="Cizek A."/>
            <person name="Rychlik I."/>
        </authorList>
    </citation>
    <scope>NUCLEOTIDE SEQUENCE</scope>
    <source>
        <strain evidence="6">An90</strain>
    </source>
</reference>
<dbReference type="PRINTS" id="PR00032">
    <property type="entry name" value="HTHARAC"/>
</dbReference>